<gene>
    <name evidence="1" type="ORF">CHS0354_038083</name>
</gene>
<sequence>MRDTLICSNYFEFDARQTAKNIFQQSTSASNFEEPLSSPVKDDLSDLSHQVSLTHQTRITKLMEN</sequence>
<reference evidence="1" key="1">
    <citation type="journal article" date="2021" name="Genome Biol. Evol.">
        <title>A High-Quality Reference Genome for a Parasitic Bivalve with Doubly Uniparental Inheritance (Bivalvia: Unionida).</title>
        <authorList>
            <person name="Smith C.H."/>
        </authorList>
    </citation>
    <scope>NUCLEOTIDE SEQUENCE</scope>
    <source>
        <strain evidence="1">CHS0354</strain>
    </source>
</reference>
<comment type="caution">
    <text evidence="1">The sequence shown here is derived from an EMBL/GenBank/DDBJ whole genome shotgun (WGS) entry which is preliminary data.</text>
</comment>
<keyword evidence="2" id="KW-1185">Reference proteome</keyword>
<dbReference type="EMBL" id="JAEAOA010002223">
    <property type="protein sequence ID" value="KAK3597155.1"/>
    <property type="molecule type" value="Genomic_DNA"/>
</dbReference>
<feature type="non-terminal residue" evidence="1">
    <location>
        <position position="65"/>
    </location>
</feature>
<organism evidence="1 2">
    <name type="scientific">Potamilus streckersoni</name>
    <dbReference type="NCBI Taxonomy" id="2493646"/>
    <lineage>
        <taxon>Eukaryota</taxon>
        <taxon>Metazoa</taxon>
        <taxon>Spiralia</taxon>
        <taxon>Lophotrochozoa</taxon>
        <taxon>Mollusca</taxon>
        <taxon>Bivalvia</taxon>
        <taxon>Autobranchia</taxon>
        <taxon>Heteroconchia</taxon>
        <taxon>Palaeoheterodonta</taxon>
        <taxon>Unionida</taxon>
        <taxon>Unionoidea</taxon>
        <taxon>Unionidae</taxon>
        <taxon>Ambleminae</taxon>
        <taxon>Lampsilini</taxon>
        <taxon>Potamilus</taxon>
    </lineage>
</organism>
<dbReference type="Proteomes" id="UP001195483">
    <property type="component" value="Unassembled WGS sequence"/>
</dbReference>
<dbReference type="AlphaFoldDB" id="A0AAE0SS70"/>
<protein>
    <submittedName>
        <fullName evidence="1">Uncharacterized protein</fullName>
    </submittedName>
</protein>
<accession>A0AAE0SS70</accession>
<reference evidence="1" key="2">
    <citation type="journal article" date="2021" name="Genome Biol. Evol.">
        <title>Developing a high-quality reference genome for a parasitic bivalve with doubly uniparental inheritance (Bivalvia: Unionida).</title>
        <authorList>
            <person name="Smith C.H."/>
        </authorList>
    </citation>
    <scope>NUCLEOTIDE SEQUENCE</scope>
    <source>
        <strain evidence="1">CHS0354</strain>
        <tissue evidence="1">Mantle</tissue>
    </source>
</reference>
<reference evidence="1" key="3">
    <citation type="submission" date="2023-05" db="EMBL/GenBank/DDBJ databases">
        <authorList>
            <person name="Smith C.H."/>
        </authorList>
    </citation>
    <scope>NUCLEOTIDE SEQUENCE</scope>
    <source>
        <strain evidence="1">CHS0354</strain>
        <tissue evidence="1">Mantle</tissue>
    </source>
</reference>
<proteinExistence type="predicted"/>
<evidence type="ECO:0000313" key="1">
    <source>
        <dbReference type="EMBL" id="KAK3597155.1"/>
    </source>
</evidence>
<evidence type="ECO:0000313" key="2">
    <source>
        <dbReference type="Proteomes" id="UP001195483"/>
    </source>
</evidence>
<name>A0AAE0SS70_9BIVA</name>